<reference evidence="1" key="1">
    <citation type="submission" date="2014-02" db="EMBL/GenBank/DDBJ databases">
        <title>Expanding our view of genomic diversity in Candidatus Accumulibacter clades.</title>
        <authorList>
            <person name="Skennerton C.T."/>
            <person name="Barr J.J."/>
            <person name="Slater F.R."/>
            <person name="Bond P.L."/>
            <person name="Tyson G.W."/>
        </authorList>
    </citation>
    <scope>NUCLEOTIDE SEQUENCE [LARGE SCALE GENOMIC DNA]</scope>
</reference>
<keyword evidence="2" id="KW-1185">Reference proteome</keyword>
<accession>A0A080M6S3</accession>
<organism evidence="1 2">
    <name type="scientific">Candidatus Accumulibacter cognatus</name>
    <dbReference type="NCBI Taxonomy" id="2954383"/>
    <lineage>
        <taxon>Bacteria</taxon>
        <taxon>Pseudomonadati</taxon>
        <taxon>Pseudomonadota</taxon>
        <taxon>Betaproteobacteria</taxon>
        <taxon>Candidatus Accumulibacter</taxon>
    </lineage>
</organism>
<dbReference type="STRING" id="1453999.AW06_001976"/>
<comment type="caution">
    <text evidence="1">The sequence shown here is derived from an EMBL/GenBank/DDBJ whole genome shotgun (WGS) entry which is preliminary data.</text>
</comment>
<gene>
    <name evidence="1" type="ORF">AW06_001976</name>
</gene>
<evidence type="ECO:0000313" key="1">
    <source>
        <dbReference type="EMBL" id="KFB76977.1"/>
    </source>
</evidence>
<protein>
    <submittedName>
        <fullName evidence="1">Uncharacterized protein</fullName>
    </submittedName>
</protein>
<dbReference type="EMBL" id="JDST02000040">
    <property type="protein sequence ID" value="KFB76977.1"/>
    <property type="molecule type" value="Genomic_DNA"/>
</dbReference>
<name>A0A080M6S3_9PROT</name>
<dbReference type="Proteomes" id="UP000021315">
    <property type="component" value="Unassembled WGS sequence"/>
</dbReference>
<sequence length="33" mass="3637">MTFMIGGAEKVMTVRGLPAVFTISRSYTNSYAH</sequence>
<evidence type="ECO:0000313" key="2">
    <source>
        <dbReference type="Proteomes" id="UP000021315"/>
    </source>
</evidence>
<dbReference type="AlphaFoldDB" id="A0A080M6S3"/>
<proteinExistence type="predicted"/>